<sequence>MTDILQDRLGPAGDRFYAELMAAQRALSNDEAQRFNARLILLMANTIGDGETLSALIREAARHKA</sequence>
<dbReference type="AlphaFoldDB" id="A0A3Q8XNI2"/>
<evidence type="ECO:0000313" key="1">
    <source>
        <dbReference type="EMBL" id="AZN71658.1"/>
    </source>
</evidence>
<dbReference type="EMBL" id="CP032509">
    <property type="protein sequence ID" value="AZN71658.1"/>
    <property type="molecule type" value="Genomic_DNA"/>
</dbReference>
<dbReference type="OrthoDB" id="8420594at2"/>
<dbReference type="InterPro" id="IPR021233">
    <property type="entry name" value="DUF2783"/>
</dbReference>
<organism evidence="1 2">
    <name type="scientific">Georhizobium profundi</name>
    <dbReference type="NCBI Taxonomy" id="2341112"/>
    <lineage>
        <taxon>Bacteria</taxon>
        <taxon>Pseudomonadati</taxon>
        <taxon>Pseudomonadota</taxon>
        <taxon>Alphaproteobacteria</taxon>
        <taxon>Hyphomicrobiales</taxon>
        <taxon>Rhizobiaceae</taxon>
        <taxon>Georhizobium</taxon>
    </lineage>
</organism>
<keyword evidence="2" id="KW-1185">Reference proteome</keyword>
<dbReference type="KEGG" id="abaw:D5400_10565"/>
<protein>
    <submittedName>
        <fullName evidence="1">DUF2783 domain-containing protein</fullName>
    </submittedName>
</protein>
<evidence type="ECO:0000313" key="2">
    <source>
        <dbReference type="Proteomes" id="UP000268192"/>
    </source>
</evidence>
<gene>
    <name evidence="1" type="ORF">D5400_10565</name>
</gene>
<dbReference type="Pfam" id="PF10932">
    <property type="entry name" value="DUF2783"/>
    <property type="match status" value="1"/>
</dbReference>
<proteinExistence type="predicted"/>
<reference evidence="1 2" key="1">
    <citation type="submission" date="2018-09" db="EMBL/GenBank/DDBJ databases">
        <title>Marinorhizobium profundi gen. nov., sp. nov., isolated from a deep-sea sediment sample from the New Britain Trench and proposal of Marinorhizobiaceae fam. nov. in the order Rhizobiales of the class Alphaproteobacteria.</title>
        <authorList>
            <person name="Cao J."/>
        </authorList>
    </citation>
    <scope>NUCLEOTIDE SEQUENCE [LARGE SCALE GENOMIC DNA]</scope>
    <source>
        <strain evidence="1 2">WS11</strain>
    </source>
</reference>
<name>A0A3Q8XNI2_9HYPH</name>
<accession>A0A3Q8XNI2</accession>
<dbReference type="RefSeq" id="WP_126009970.1">
    <property type="nucleotide sequence ID" value="NZ_CP032509.1"/>
</dbReference>
<dbReference type="Proteomes" id="UP000268192">
    <property type="component" value="Chromosome"/>
</dbReference>